<feature type="transmembrane region" description="Helical" evidence="2">
    <location>
        <begin position="12"/>
        <end position="33"/>
    </location>
</feature>
<proteinExistence type="predicted"/>
<keyword evidence="2" id="KW-0472">Membrane</keyword>
<dbReference type="SUPFAM" id="SSF54680">
    <property type="entry name" value="Pyrimidine nucleoside phosphorylase C-terminal domain"/>
    <property type="match status" value="1"/>
</dbReference>
<evidence type="ECO:0000313" key="3">
    <source>
        <dbReference type="EMBL" id="MFD2673486.1"/>
    </source>
</evidence>
<dbReference type="Pfam" id="PF10011">
    <property type="entry name" value="DUF2254"/>
    <property type="match status" value="1"/>
</dbReference>
<evidence type="ECO:0000313" key="4">
    <source>
        <dbReference type="Proteomes" id="UP001597497"/>
    </source>
</evidence>
<dbReference type="EMBL" id="JBHUMM010000044">
    <property type="protein sequence ID" value="MFD2673486.1"/>
    <property type="molecule type" value="Genomic_DNA"/>
</dbReference>
<accession>A0ABW5REJ3</accession>
<keyword evidence="2" id="KW-0812">Transmembrane</keyword>
<feature type="transmembrane region" description="Helical" evidence="2">
    <location>
        <begin position="131"/>
        <end position="151"/>
    </location>
</feature>
<dbReference type="InterPro" id="IPR036566">
    <property type="entry name" value="PYNP-like_C_sf"/>
</dbReference>
<protein>
    <submittedName>
        <fullName evidence="3">DUF2254 domain-containing protein</fullName>
    </submittedName>
</protein>
<sequence>MFGWWTRLSKKFWTLPVMYSLAAVLLVTLTAMLDHTYDGKLESHLPAILLTKVGLAETILSTLASALLTVTTITFSMIMVVLTTYTSQFSPRTLTNFMTHKMTLRILGVFIGGFLYSLLSLLFMKEDLGDRYLISATTGILIAVICVVFFVQFLRHVSSFIQVENLIDRLMDEALAVVDNQIKKASAPQLVIGADALAVTSVYRTMTPVYPEKPGYVQEVDTAQMIQLAVQHGWFIEMTSRQGDFVAPEQPLLHLFSDGDIGEQAYRDAVRSCVKIGKNKRIVQDRVFALQKLAEVALRAISPGINDPNTARDCIRSMSVVLGRAGEIESGDWLFADEDGRPRLRCVEYSFDELLYLSFYQLRHYGRGDVSVYAAMLDALLLVARQAGNLQREAILASVRDMEEEIERDSYQQRDLVYLQEKMQRIHQLFG</sequence>
<feature type="transmembrane region" description="Helical" evidence="2">
    <location>
        <begin position="59"/>
        <end position="85"/>
    </location>
</feature>
<evidence type="ECO:0000256" key="2">
    <source>
        <dbReference type="SAM" id="Phobius"/>
    </source>
</evidence>
<feature type="transmembrane region" description="Helical" evidence="2">
    <location>
        <begin position="106"/>
        <end position="125"/>
    </location>
</feature>
<name>A0ABW5REJ3_9BACL</name>
<reference evidence="4" key="1">
    <citation type="journal article" date="2019" name="Int. J. Syst. Evol. Microbiol.">
        <title>The Global Catalogue of Microorganisms (GCM) 10K type strain sequencing project: providing services to taxonomists for standard genome sequencing and annotation.</title>
        <authorList>
            <consortium name="The Broad Institute Genomics Platform"/>
            <consortium name="The Broad Institute Genome Sequencing Center for Infectious Disease"/>
            <person name="Wu L."/>
            <person name="Ma J."/>
        </authorList>
    </citation>
    <scope>NUCLEOTIDE SEQUENCE [LARGE SCALE GENOMIC DNA]</scope>
    <source>
        <strain evidence="4">KCTC 33676</strain>
    </source>
</reference>
<keyword evidence="1" id="KW-0808">Transferase</keyword>
<keyword evidence="4" id="KW-1185">Reference proteome</keyword>
<evidence type="ECO:0000256" key="1">
    <source>
        <dbReference type="ARBA" id="ARBA00022679"/>
    </source>
</evidence>
<dbReference type="InterPro" id="IPR018723">
    <property type="entry name" value="DUF2254_membrane"/>
</dbReference>
<keyword evidence="2" id="KW-1133">Transmembrane helix</keyword>
<gene>
    <name evidence="3" type="ORF">ACFSUC_18210</name>
</gene>
<dbReference type="RefSeq" id="WP_379931072.1">
    <property type="nucleotide sequence ID" value="NZ_JBHUMM010000044.1"/>
</dbReference>
<dbReference type="Proteomes" id="UP001597497">
    <property type="component" value="Unassembled WGS sequence"/>
</dbReference>
<organism evidence="3 4">
    <name type="scientific">Marinicrinis sediminis</name>
    <dbReference type="NCBI Taxonomy" id="1652465"/>
    <lineage>
        <taxon>Bacteria</taxon>
        <taxon>Bacillati</taxon>
        <taxon>Bacillota</taxon>
        <taxon>Bacilli</taxon>
        <taxon>Bacillales</taxon>
        <taxon>Paenibacillaceae</taxon>
    </lineage>
</organism>
<comment type="caution">
    <text evidence="3">The sequence shown here is derived from an EMBL/GenBank/DDBJ whole genome shotgun (WGS) entry which is preliminary data.</text>
</comment>